<dbReference type="InterPro" id="IPR053058">
    <property type="entry name" value="Mulikevirus_tape_measure"/>
</dbReference>
<evidence type="ECO:0000256" key="2">
    <source>
        <dbReference type="SAM" id="MobiDB-lite"/>
    </source>
</evidence>
<accession>A0A1I4G195</accession>
<keyword evidence="1" id="KW-0175">Coiled coil</keyword>
<evidence type="ECO:0000313" key="4">
    <source>
        <dbReference type="EMBL" id="SFL23794.1"/>
    </source>
</evidence>
<dbReference type="PANTHER" id="PTHR38812:SF2">
    <property type="entry name" value="MU-LIKE PROPHAGE FLUMU PROTEIN GP42"/>
    <property type="match status" value="1"/>
</dbReference>
<dbReference type="InterPro" id="IPR013491">
    <property type="entry name" value="Tape_meas_N"/>
</dbReference>
<dbReference type="EMBL" id="FOSX01000079">
    <property type="protein sequence ID" value="SFL23794.1"/>
    <property type="molecule type" value="Genomic_DNA"/>
</dbReference>
<dbReference type="RefSeq" id="WP_090942615.1">
    <property type="nucleotide sequence ID" value="NZ_FOSX01000079.1"/>
</dbReference>
<feature type="coiled-coil region" evidence="1">
    <location>
        <begin position="1080"/>
        <end position="1125"/>
    </location>
</feature>
<gene>
    <name evidence="4" type="ORF">SAMN04244574_03640</name>
</gene>
<feature type="compositionally biased region" description="Low complexity" evidence="2">
    <location>
        <begin position="1169"/>
        <end position="1197"/>
    </location>
</feature>
<feature type="domain" description="Tape measure protein N-terminal" evidence="3">
    <location>
        <begin position="227"/>
        <end position="409"/>
    </location>
</feature>
<evidence type="ECO:0000256" key="1">
    <source>
        <dbReference type="SAM" id="Coils"/>
    </source>
</evidence>
<sequence>MAGIKERLIQFVLRGRDELSPAAARSTAALEALRQKSERLGAALDQAKSARALAASLAEAGRAADQARSGLQRAEQRATDLRAALDRDPESKGLAVALQEAEREAARANRELNRATAQLGELERAAKAAGIDTDNLADEQRRLSQAVDAGRQALAENAQQLRELERRQAAAARGAAEHASRIAAVREALDGATRRVLAFAGAFVGIDAAVSVFGRLSGAIRTGIVDMLKTGDQMEGLEIRVNSLMGSVELGEKAVSWIKDFTKTAPMTIADVTDAFALLKGFGLDPMDGSLQSLVDKNAQLGGEMDRLKGIIIALGQAWGKEKLQAEEIVQLVERGIPAWQLLAQTTGKTVAQLQELSVEGRIGRDVIAALIAEMGKSAEGSALAGMSRLNGLLIQLTATGQKFYSKIADAGALDYVKGRLQALLDTLGEMDRDGRLDKLAQSLSTAFVDGAKRVEEFGRKLLGTDFGKLADDSSRWARAFGSAIDDMTMRVKLFVAPFRTLFNGLTTSVSLVAGSLLEPVRAVVDAFALVSKAVPDMLGGQQLRSAVASAQDLLGSLSKGFLDQIKQDVNDAADAWGIVTDDLTARTKAAVAEQGSAATEAEIAWKKMADAGIVSNDAMRDAIVQAALAGTDAIDSLAEALELIDTARTVAQLEGLKTALFDAWQKGRLGLEDYQTAHNAVAKQIESLGQSAASAAGGVDENAAAIAKLKQRQSELFEEYRAGKVSLEAYQTEHNKAAEEIARLSSGVEKAAVVVHSYDEALAALSTAKTVAEFKALQKAMFEAQQRNELTMEQFQKGHNAAATAIRALGGAAKQSSNNFKTLDDELGNLAKVQQAIADAKTDVDFNKIRAALKKLYEDGAIGAEQYNKELTATNEAQRDLKGSIDKTAEEGVKAGEQLTKSQQMYNEAMEDGIVTSEELRRISGQRMEEERQGADEAQRDMSAWSDFYGKTLSNAREPLAAMSEAALEAFDRMRGVSSVDMSIDTSNLEATQDSLQRMTQSLADWEKAANGVGMSSLGKWQTRTMVDSQRVQVQFLAQKAALQSLMEGYENGSLSVADFVREAERARRGMSLLDRADLSSLENTLKSARQQMQALGDSSRDTLDSLQSELAQLRGDQEEVDRRAFDSRRRALEAQLTEARAAGNGQAVSDLNSALSTLGRIEAETAAQRMRAQQQAKAQQAGEAAPTPAPQQQPATVVRLEGPRGRRVDVQIPPGQQTQLLDILADAGLRTL</sequence>
<evidence type="ECO:0000313" key="5">
    <source>
        <dbReference type="Proteomes" id="UP000199579"/>
    </source>
</evidence>
<feature type="coiled-coil region" evidence="1">
    <location>
        <begin position="30"/>
        <end position="167"/>
    </location>
</feature>
<dbReference type="PANTHER" id="PTHR38812">
    <property type="entry name" value="MU-LIKE PROPHAGE FLUMU PROTEIN GP42"/>
    <property type="match status" value="1"/>
</dbReference>
<dbReference type="Pfam" id="PF20155">
    <property type="entry name" value="TMP_3"/>
    <property type="match status" value="1"/>
</dbReference>
<dbReference type="AlphaFoldDB" id="A0A1I4G195"/>
<organism evidence="4 5">
    <name type="scientific">Azotobacter beijerinckii</name>
    <dbReference type="NCBI Taxonomy" id="170623"/>
    <lineage>
        <taxon>Bacteria</taxon>
        <taxon>Pseudomonadati</taxon>
        <taxon>Pseudomonadota</taxon>
        <taxon>Gammaproteobacteria</taxon>
        <taxon>Pseudomonadales</taxon>
        <taxon>Pseudomonadaceae</taxon>
        <taxon>Azotobacter</taxon>
    </lineage>
</organism>
<protein>
    <submittedName>
        <fullName evidence="4">Tape measure domain-containing protein</fullName>
    </submittedName>
</protein>
<reference evidence="4 5" key="1">
    <citation type="submission" date="2016-10" db="EMBL/GenBank/DDBJ databases">
        <authorList>
            <person name="de Groot N.N."/>
        </authorList>
    </citation>
    <scope>NUCLEOTIDE SEQUENCE [LARGE SCALE GENOMIC DNA]</scope>
    <source>
        <strain evidence="4 5">DSM 381</strain>
    </source>
</reference>
<feature type="region of interest" description="Disordered" evidence="2">
    <location>
        <begin position="1169"/>
        <end position="1198"/>
    </location>
</feature>
<dbReference type="Proteomes" id="UP000199579">
    <property type="component" value="Unassembled WGS sequence"/>
</dbReference>
<dbReference type="NCBIfam" id="TIGR02675">
    <property type="entry name" value="tape_meas_nterm"/>
    <property type="match status" value="1"/>
</dbReference>
<name>A0A1I4G195_9GAMM</name>
<proteinExistence type="predicted"/>
<evidence type="ECO:0000259" key="3">
    <source>
        <dbReference type="Pfam" id="PF20155"/>
    </source>
</evidence>